<feature type="binding site" evidence="2">
    <location>
        <position position="72"/>
    </location>
    <ligand>
        <name>Mg(2+)</name>
        <dbReference type="ChEBI" id="CHEBI:18420"/>
        <label>1</label>
        <note>catalytic</note>
    </ligand>
</feature>
<feature type="binding site" evidence="2">
    <location>
        <position position="97"/>
    </location>
    <ligand>
        <name>Mg(2+)</name>
        <dbReference type="ChEBI" id="CHEBI:18420"/>
        <label>1</label>
        <note>catalytic</note>
    </ligand>
</feature>
<sequence>MHFDDKTIDSLADLLAEAATVEIMPRFRTLEDDQIRQKTSAVDLVTEGDIAAEKYITRILKERYPEALIVGEEAYEEDRTLLDTLGTADLAFVIDPIDGTFNFAAGIPLFGVMLAVVVKGETIAGIIHDPVGKDWLIGAKGAGAHLRAPSGATRKVKAAATGSIHEMTGSVSWQYVEEPLRSTLARNHAKCLSQFGYRCAAHEYHLLATGNAHFAIYNKLMPWDHLAGVLIHQQAGGYAARLDSSAYLPSHVDGGLLVAPDKSSWEEIRRELWAD</sequence>
<feature type="binding site" evidence="2">
    <location>
        <position position="95"/>
    </location>
    <ligand>
        <name>Mg(2+)</name>
        <dbReference type="ChEBI" id="CHEBI:18420"/>
        <label>1</label>
        <note>catalytic</note>
    </ligand>
</feature>
<dbReference type="InterPro" id="IPR000760">
    <property type="entry name" value="Inositol_monophosphatase-like"/>
</dbReference>
<dbReference type="GO" id="GO:0007165">
    <property type="term" value="P:signal transduction"/>
    <property type="evidence" value="ECO:0007669"/>
    <property type="project" value="TreeGrafter"/>
</dbReference>
<evidence type="ECO:0000313" key="4">
    <source>
        <dbReference type="Proteomes" id="UP000643405"/>
    </source>
</evidence>
<dbReference type="PANTHER" id="PTHR20854:SF4">
    <property type="entry name" value="INOSITOL-1-MONOPHOSPHATASE-RELATED"/>
    <property type="match status" value="1"/>
</dbReference>
<dbReference type="AlphaFoldDB" id="A0A8J6U5N7"/>
<dbReference type="SUPFAM" id="SSF56655">
    <property type="entry name" value="Carbohydrate phosphatase"/>
    <property type="match status" value="1"/>
</dbReference>
<proteinExistence type="inferred from homology"/>
<evidence type="ECO:0000256" key="1">
    <source>
        <dbReference type="ARBA" id="ARBA00009759"/>
    </source>
</evidence>
<feature type="binding site" evidence="2">
    <location>
        <position position="224"/>
    </location>
    <ligand>
        <name>Mg(2+)</name>
        <dbReference type="ChEBI" id="CHEBI:18420"/>
        <label>1</label>
        <note>catalytic</note>
    </ligand>
</feature>
<accession>A0A8J6U5N7</accession>
<dbReference type="Pfam" id="PF00459">
    <property type="entry name" value="Inositol_P"/>
    <property type="match status" value="1"/>
</dbReference>
<protein>
    <submittedName>
        <fullName evidence="3">Inositol monophosphatase</fullName>
    </submittedName>
</protein>
<dbReference type="CDD" id="cd01517">
    <property type="entry name" value="PAP_phosphatase"/>
    <property type="match status" value="1"/>
</dbReference>
<dbReference type="PRINTS" id="PR00377">
    <property type="entry name" value="IMPHPHTASES"/>
</dbReference>
<dbReference type="Gene3D" id="3.30.540.10">
    <property type="entry name" value="Fructose-1,6-Bisphosphatase, subunit A, domain 1"/>
    <property type="match status" value="1"/>
</dbReference>
<reference evidence="3" key="1">
    <citation type="submission" date="2020-09" db="EMBL/GenBank/DDBJ databases">
        <title>Genome seq and assembly of Tianweitania sp.</title>
        <authorList>
            <person name="Chhetri G."/>
        </authorList>
    </citation>
    <scope>NUCLEOTIDE SEQUENCE</scope>
    <source>
        <strain evidence="3">Rool2</strain>
    </source>
</reference>
<dbReference type="RefSeq" id="WP_188166073.1">
    <property type="nucleotide sequence ID" value="NZ_JACVVX010000006.1"/>
</dbReference>
<dbReference type="EMBL" id="JACVVX010000006">
    <property type="protein sequence ID" value="MBD0416635.1"/>
    <property type="molecule type" value="Genomic_DNA"/>
</dbReference>
<keyword evidence="2" id="KW-0479">Metal-binding</keyword>
<dbReference type="GO" id="GO:0008934">
    <property type="term" value="F:inositol monophosphate 1-phosphatase activity"/>
    <property type="evidence" value="ECO:0007669"/>
    <property type="project" value="TreeGrafter"/>
</dbReference>
<comment type="caution">
    <text evidence="3">The sequence shown here is derived from an EMBL/GenBank/DDBJ whole genome shotgun (WGS) entry which is preliminary data.</text>
</comment>
<gene>
    <name evidence="3" type="ORF">ICI42_18440</name>
</gene>
<dbReference type="GO" id="GO:0046872">
    <property type="term" value="F:metal ion binding"/>
    <property type="evidence" value="ECO:0007669"/>
    <property type="project" value="UniProtKB-KW"/>
</dbReference>
<evidence type="ECO:0000256" key="2">
    <source>
        <dbReference type="PIRSR" id="PIRSR600760-2"/>
    </source>
</evidence>
<dbReference type="Gene3D" id="3.40.190.80">
    <property type="match status" value="1"/>
</dbReference>
<dbReference type="PANTHER" id="PTHR20854">
    <property type="entry name" value="INOSITOL MONOPHOSPHATASE"/>
    <property type="match status" value="1"/>
</dbReference>
<comment type="cofactor">
    <cofactor evidence="2">
        <name>Mg(2+)</name>
        <dbReference type="ChEBI" id="CHEBI:18420"/>
    </cofactor>
</comment>
<keyword evidence="2" id="KW-0460">Magnesium</keyword>
<name>A0A8J6U5N7_9HYPH</name>
<dbReference type="Proteomes" id="UP000643405">
    <property type="component" value="Unassembled WGS sequence"/>
</dbReference>
<keyword evidence="4" id="KW-1185">Reference proteome</keyword>
<organism evidence="3 4">
    <name type="scientific">Oryzicola mucosus</name>
    <dbReference type="NCBI Taxonomy" id="2767425"/>
    <lineage>
        <taxon>Bacteria</taxon>
        <taxon>Pseudomonadati</taxon>
        <taxon>Pseudomonadota</taxon>
        <taxon>Alphaproteobacteria</taxon>
        <taxon>Hyphomicrobiales</taxon>
        <taxon>Phyllobacteriaceae</taxon>
        <taxon>Oryzicola</taxon>
    </lineage>
</organism>
<feature type="binding site" evidence="2">
    <location>
        <position position="98"/>
    </location>
    <ligand>
        <name>Mg(2+)</name>
        <dbReference type="ChEBI" id="CHEBI:18420"/>
        <label>1</label>
        <note>catalytic</note>
    </ligand>
</feature>
<evidence type="ECO:0000313" key="3">
    <source>
        <dbReference type="EMBL" id="MBD0416635.1"/>
    </source>
</evidence>
<dbReference type="GO" id="GO:0006020">
    <property type="term" value="P:inositol metabolic process"/>
    <property type="evidence" value="ECO:0007669"/>
    <property type="project" value="TreeGrafter"/>
</dbReference>
<comment type="similarity">
    <text evidence="1">Belongs to the inositol monophosphatase superfamily.</text>
</comment>